<dbReference type="EMBL" id="FOOE01000020">
    <property type="protein sequence ID" value="SFG00725.1"/>
    <property type="molecule type" value="Genomic_DNA"/>
</dbReference>
<evidence type="ECO:0000313" key="4">
    <source>
        <dbReference type="Proteomes" id="UP000182135"/>
    </source>
</evidence>
<dbReference type="Proteomes" id="UP000182135">
    <property type="component" value="Unassembled WGS sequence"/>
</dbReference>
<dbReference type="PANTHER" id="PTHR46558:SF11">
    <property type="entry name" value="HTH-TYPE TRANSCRIPTIONAL REGULATOR XRE"/>
    <property type="match status" value="1"/>
</dbReference>
<dbReference type="SUPFAM" id="SSF81901">
    <property type="entry name" value="HCP-like"/>
    <property type="match status" value="1"/>
</dbReference>
<keyword evidence="1" id="KW-0238">DNA-binding</keyword>
<dbReference type="CDD" id="cd00093">
    <property type="entry name" value="HTH_XRE"/>
    <property type="match status" value="1"/>
</dbReference>
<evidence type="ECO:0000256" key="1">
    <source>
        <dbReference type="ARBA" id="ARBA00023125"/>
    </source>
</evidence>
<gene>
    <name evidence="3" type="ORF">SAMN04487885_12022</name>
</gene>
<name>A0A1I2N9X5_9CLOT</name>
<dbReference type="Gene3D" id="1.10.260.40">
    <property type="entry name" value="lambda repressor-like DNA-binding domains"/>
    <property type="match status" value="1"/>
</dbReference>
<dbReference type="OrthoDB" id="9812495at2"/>
<dbReference type="eggNOG" id="COG1476">
    <property type="taxonomic scope" value="Bacteria"/>
</dbReference>
<sequence length="357" mass="41157">MNDLNIGKTILTLRKDKNITQEQLANMVGVSAGAVSKWETGNSTPDISLLSPIARALDTSLDILLSFQKEISEKEVNEIKEQLTNIFLHKGYDKADKECRRYLKEYPNSSYLKLCIATLIQMYGMIDAKDENISKGRLKYSLELLYKVVDINEPKYRTSALFAIANIEMMLENFEESEKAIKEISNSFIDPMVLYVSILEKQGRGEELFITAESMLLQYLNQSGAMMSILARRYKEDKKYKEAERFLMTLNSIQESFQIGMGSALYSLSRLYYENGDKSMASKYFKTYVDRIINFGYDYSENPYFQHVKLQVGNEGQKIIRKRMFTEIIENDTMNDLKGIKDYDEALETLRNASLES</sequence>
<dbReference type="SUPFAM" id="SSF48452">
    <property type="entry name" value="TPR-like"/>
    <property type="match status" value="1"/>
</dbReference>
<dbReference type="AlphaFoldDB" id="A0A1I2N9X5"/>
<dbReference type="InterPro" id="IPR010982">
    <property type="entry name" value="Lambda_DNA-bd_dom_sf"/>
</dbReference>
<evidence type="ECO:0000259" key="2">
    <source>
        <dbReference type="PROSITE" id="PS50943"/>
    </source>
</evidence>
<evidence type="ECO:0000313" key="3">
    <source>
        <dbReference type="EMBL" id="SFG00725.1"/>
    </source>
</evidence>
<dbReference type="RefSeq" id="WP_074845990.1">
    <property type="nucleotide sequence ID" value="NZ_BAAACD010000021.1"/>
</dbReference>
<dbReference type="SMART" id="SM00530">
    <property type="entry name" value="HTH_XRE"/>
    <property type="match status" value="1"/>
</dbReference>
<organism evidence="3 4">
    <name type="scientific">Clostridium cadaveris</name>
    <dbReference type="NCBI Taxonomy" id="1529"/>
    <lineage>
        <taxon>Bacteria</taxon>
        <taxon>Bacillati</taxon>
        <taxon>Bacillota</taxon>
        <taxon>Clostridia</taxon>
        <taxon>Eubacteriales</taxon>
        <taxon>Clostridiaceae</taxon>
        <taxon>Clostridium</taxon>
    </lineage>
</organism>
<dbReference type="InterPro" id="IPR011990">
    <property type="entry name" value="TPR-like_helical_dom_sf"/>
</dbReference>
<reference evidence="3 4" key="1">
    <citation type="submission" date="2016-10" db="EMBL/GenBank/DDBJ databases">
        <authorList>
            <person name="de Groot N.N."/>
        </authorList>
    </citation>
    <scope>NUCLEOTIDE SEQUENCE [LARGE SCALE GENOMIC DNA]</scope>
    <source>
        <strain evidence="3 4">NLAE-zl-G419</strain>
    </source>
</reference>
<dbReference type="Gene3D" id="1.25.40.10">
    <property type="entry name" value="Tetratricopeptide repeat domain"/>
    <property type="match status" value="1"/>
</dbReference>
<dbReference type="Pfam" id="PF01381">
    <property type="entry name" value="HTH_3"/>
    <property type="match status" value="1"/>
</dbReference>
<feature type="domain" description="HTH cro/C1-type" evidence="2">
    <location>
        <begin position="10"/>
        <end position="64"/>
    </location>
</feature>
<keyword evidence="4" id="KW-1185">Reference proteome</keyword>
<dbReference type="SUPFAM" id="SSF47413">
    <property type="entry name" value="lambda repressor-like DNA-binding domains"/>
    <property type="match status" value="1"/>
</dbReference>
<accession>A0A1I2N9X5</accession>
<protein>
    <submittedName>
        <fullName evidence="3">Transcriptional regulator, XRE family</fullName>
    </submittedName>
</protein>
<dbReference type="STRING" id="1529.SAMN04487885_12022"/>
<proteinExistence type="predicted"/>
<dbReference type="InterPro" id="IPR001387">
    <property type="entry name" value="Cro/C1-type_HTH"/>
</dbReference>
<dbReference type="PROSITE" id="PS50943">
    <property type="entry name" value="HTH_CROC1"/>
    <property type="match status" value="1"/>
</dbReference>
<dbReference type="GO" id="GO:0003677">
    <property type="term" value="F:DNA binding"/>
    <property type="evidence" value="ECO:0007669"/>
    <property type="project" value="UniProtKB-KW"/>
</dbReference>
<dbReference type="PANTHER" id="PTHR46558">
    <property type="entry name" value="TRACRIPTIONAL REGULATORY PROTEIN-RELATED-RELATED"/>
    <property type="match status" value="1"/>
</dbReference>